<dbReference type="GO" id="GO:0045893">
    <property type="term" value="P:positive regulation of DNA-templated transcription"/>
    <property type="evidence" value="ECO:0007669"/>
    <property type="project" value="TreeGrafter"/>
</dbReference>
<dbReference type="GO" id="GO:0000976">
    <property type="term" value="F:transcription cis-regulatory region binding"/>
    <property type="evidence" value="ECO:0007669"/>
    <property type="project" value="TreeGrafter"/>
</dbReference>
<dbReference type="Pfam" id="PF00170">
    <property type="entry name" value="bZIP_1"/>
    <property type="match status" value="1"/>
</dbReference>
<dbReference type="AlphaFoldDB" id="A0AAE1S8R3"/>
<dbReference type="GO" id="GO:0005634">
    <property type="term" value="C:nucleus"/>
    <property type="evidence" value="ECO:0007669"/>
    <property type="project" value="UniProtKB-SubCell"/>
</dbReference>
<evidence type="ECO:0000259" key="8">
    <source>
        <dbReference type="PROSITE" id="PS50217"/>
    </source>
</evidence>
<dbReference type="Gene3D" id="1.20.5.170">
    <property type="match status" value="1"/>
</dbReference>
<keyword evidence="2" id="KW-0805">Transcription regulation</keyword>
<keyword evidence="5" id="KW-0539">Nucleus</keyword>
<comment type="caution">
    <text evidence="9">The sequence shown here is derived from an EMBL/GenBank/DDBJ whole genome shotgun (WGS) entry which is preliminary data.</text>
</comment>
<dbReference type="EMBL" id="JAVYJV010000007">
    <property type="protein sequence ID" value="KAK4366359.1"/>
    <property type="molecule type" value="Genomic_DNA"/>
</dbReference>
<dbReference type="InterPro" id="IPR046347">
    <property type="entry name" value="bZIP_sf"/>
</dbReference>
<dbReference type="PANTHER" id="PTHR45764">
    <property type="entry name" value="BZIP TRANSCRIPTION FACTOR 44"/>
    <property type="match status" value="1"/>
</dbReference>
<proteinExistence type="predicted"/>
<name>A0AAE1S8R3_9SOLA</name>
<evidence type="ECO:0000256" key="4">
    <source>
        <dbReference type="ARBA" id="ARBA00023163"/>
    </source>
</evidence>
<dbReference type="PROSITE" id="PS50217">
    <property type="entry name" value="BZIP"/>
    <property type="match status" value="1"/>
</dbReference>
<feature type="compositionally biased region" description="Polar residues" evidence="7">
    <location>
        <begin position="82"/>
        <end position="93"/>
    </location>
</feature>
<protein>
    <recommendedName>
        <fullName evidence="8">BZIP domain-containing protein</fullName>
    </recommendedName>
</protein>
<evidence type="ECO:0000313" key="9">
    <source>
        <dbReference type="EMBL" id="KAK4366359.1"/>
    </source>
</evidence>
<dbReference type="Proteomes" id="UP001291623">
    <property type="component" value="Unassembled WGS sequence"/>
</dbReference>
<organism evidence="9 10">
    <name type="scientific">Anisodus tanguticus</name>
    <dbReference type="NCBI Taxonomy" id="243964"/>
    <lineage>
        <taxon>Eukaryota</taxon>
        <taxon>Viridiplantae</taxon>
        <taxon>Streptophyta</taxon>
        <taxon>Embryophyta</taxon>
        <taxon>Tracheophyta</taxon>
        <taxon>Spermatophyta</taxon>
        <taxon>Magnoliopsida</taxon>
        <taxon>eudicotyledons</taxon>
        <taxon>Gunneridae</taxon>
        <taxon>Pentapetalae</taxon>
        <taxon>asterids</taxon>
        <taxon>lamiids</taxon>
        <taxon>Solanales</taxon>
        <taxon>Solanaceae</taxon>
        <taxon>Solanoideae</taxon>
        <taxon>Hyoscyameae</taxon>
        <taxon>Anisodus</taxon>
    </lineage>
</organism>
<dbReference type="GO" id="GO:0003700">
    <property type="term" value="F:DNA-binding transcription factor activity"/>
    <property type="evidence" value="ECO:0007669"/>
    <property type="project" value="InterPro"/>
</dbReference>
<keyword evidence="6" id="KW-0175">Coiled coil</keyword>
<dbReference type="InterPro" id="IPR045314">
    <property type="entry name" value="bZIP_plant_GBF1"/>
</dbReference>
<dbReference type="PANTHER" id="PTHR45764:SF21">
    <property type="entry name" value="OS03G0770000 PROTEIN"/>
    <property type="match status" value="1"/>
</dbReference>
<evidence type="ECO:0000256" key="3">
    <source>
        <dbReference type="ARBA" id="ARBA00023125"/>
    </source>
</evidence>
<feature type="region of interest" description="Disordered" evidence="7">
    <location>
        <begin position="49"/>
        <end position="105"/>
    </location>
</feature>
<evidence type="ECO:0000256" key="2">
    <source>
        <dbReference type="ARBA" id="ARBA00023015"/>
    </source>
</evidence>
<dbReference type="FunFam" id="1.20.5.170:FF:000020">
    <property type="entry name" value="BZIP transcription factor"/>
    <property type="match status" value="1"/>
</dbReference>
<dbReference type="GO" id="GO:0046982">
    <property type="term" value="F:protein heterodimerization activity"/>
    <property type="evidence" value="ECO:0007669"/>
    <property type="project" value="UniProtKB-ARBA"/>
</dbReference>
<dbReference type="PROSITE" id="PS00036">
    <property type="entry name" value="BZIP_BASIC"/>
    <property type="match status" value="1"/>
</dbReference>
<dbReference type="CDD" id="cd14702">
    <property type="entry name" value="bZIP_plant_GBF1"/>
    <property type="match status" value="1"/>
</dbReference>
<evidence type="ECO:0000256" key="6">
    <source>
        <dbReference type="SAM" id="Coils"/>
    </source>
</evidence>
<keyword evidence="4" id="KW-0804">Transcription</keyword>
<reference evidence="9" key="1">
    <citation type="submission" date="2023-12" db="EMBL/GenBank/DDBJ databases">
        <title>Genome assembly of Anisodus tanguticus.</title>
        <authorList>
            <person name="Wang Y.-J."/>
        </authorList>
    </citation>
    <scope>NUCLEOTIDE SEQUENCE</scope>
    <source>
        <strain evidence="9">KB-2021</strain>
        <tissue evidence="9">Leaf</tissue>
    </source>
</reference>
<evidence type="ECO:0000256" key="7">
    <source>
        <dbReference type="SAM" id="MobiDB-lite"/>
    </source>
</evidence>
<feature type="coiled-coil region" evidence="6">
    <location>
        <begin position="110"/>
        <end position="144"/>
    </location>
</feature>
<dbReference type="SMART" id="SM00338">
    <property type="entry name" value="BRLZ"/>
    <property type="match status" value="1"/>
</dbReference>
<evidence type="ECO:0000313" key="10">
    <source>
        <dbReference type="Proteomes" id="UP001291623"/>
    </source>
</evidence>
<evidence type="ECO:0000256" key="5">
    <source>
        <dbReference type="ARBA" id="ARBA00023242"/>
    </source>
</evidence>
<dbReference type="SUPFAM" id="SSF57959">
    <property type="entry name" value="Leucine zipper domain"/>
    <property type="match status" value="1"/>
</dbReference>
<accession>A0AAE1S8R3</accession>
<comment type="subcellular location">
    <subcellularLocation>
        <location evidence="1">Nucleus</location>
    </subcellularLocation>
</comment>
<feature type="domain" description="BZIP" evidence="8">
    <location>
        <begin position="99"/>
        <end position="145"/>
    </location>
</feature>
<keyword evidence="10" id="KW-1185">Reference proteome</keyword>
<evidence type="ECO:0000256" key="1">
    <source>
        <dbReference type="ARBA" id="ARBA00004123"/>
    </source>
</evidence>
<keyword evidence="3" id="KW-0238">DNA-binding</keyword>
<sequence length="204" mass="22884">MNVDASGFTNFPTMLSSDGLFPNAFPSFHDDFTLWDCFEPAFISSEQGVESLFSPSPTPDSRSASDKSKPDSPNSSFGSDEPNLNNDSPNSVSDDLAINERKRKRMISNCESARRSRMRKQKHLENLRNQGNRLKVENRDLTNRVHLVTGHCQLVQRNNDMLRTESILLQQRLENIPATGSVEPGARLLSPALISSRHYSQFDG</sequence>
<gene>
    <name evidence="9" type="ORF">RND71_014239</name>
</gene>
<dbReference type="InterPro" id="IPR004827">
    <property type="entry name" value="bZIP"/>
</dbReference>